<dbReference type="Proteomes" id="UP000251314">
    <property type="component" value="Unassembled WGS sequence"/>
</dbReference>
<dbReference type="SMART" id="SM00674">
    <property type="entry name" value="CENPB"/>
    <property type="match status" value="1"/>
</dbReference>
<evidence type="ECO:0000313" key="3">
    <source>
        <dbReference type="Proteomes" id="UP000251314"/>
    </source>
</evidence>
<evidence type="ECO:0000313" key="2">
    <source>
        <dbReference type="EMBL" id="RAW32333.1"/>
    </source>
</evidence>
<dbReference type="GO" id="GO:0005634">
    <property type="term" value="C:nucleus"/>
    <property type="evidence" value="ECO:0007669"/>
    <property type="project" value="TreeGrafter"/>
</dbReference>
<sequence length="263" mass="30109">MLTAKKRNSYSLQFKLGVANEYKPNVVGHGFHALAKKLHVTSSMARQWCKLRYELTQSSKESRLATRSLRRMPGAGRIPEHRQLEQQLHDCVATRNKKGLRVQDKYIQLQALNIHRTLIENGAPPTDFRASSGWLDRFKGRYNVVSRRKTTTRTLPDNATDIYLQFIRKAQELIKEHHILPCNVINMDRVPRYFETEPKSLIATRGSREVLLRKGGSSHKRFTATFAITGDGQILTPHVLFSNIKKKPSCPPGILVDVNPREM</sequence>
<dbReference type="InterPro" id="IPR006600">
    <property type="entry name" value="HTH_CenpB_DNA-bd_dom"/>
</dbReference>
<dbReference type="PANTHER" id="PTHR19303:SF73">
    <property type="entry name" value="PROTEIN PDC2"/>
    <property type="match status" value="1"/>
</dbReference>
<dbReference type="VEuPathDB" id="FungiDB:PC110_g11325"/>
<organism evidence="2 3">
    <name type="scientific">Phytophthora cactorum</name>
    <dbReference type="NCBI Taxonomy" id="29920"/>
    <lineage>
        <taxon>Eukaryota</taxon>
        <taxon>Sar</taxon>
        <taxon>Stramenopiles</taxon>
        <taxon>Oomycota</taxon>
        <taxon>Peronosporomycetes</taxon>
        <taxon>Peronosporales</taxon>
        <taxon>Peronosporaceae</taxon>
        <taxon>Phytophthora</taxon>
    </lineage>
</organism>
<gene>
    <name evidence="2" type="ORF">PC110_g11325</name>
</gene>
<evidence type="ECO:0000256" key="1">
    <source>
        <dbReference type="ARBA" id="ARBA00023125"/>
    </source>
</evidence>
<dbReference type="STRING" id="29920.A0A329S620"/>
<dbReference type="GO" id="GO:0003677">
    <property type="term" value="F:DNA binding"/>
    <property type="evidence" value="ECO:0007669"/>
    <property type="project" value="UniProtKB-KW"/>
</dbReference>
<accession>A0A329S620</accession>
<dbReference type="OrthoDB" id="127335at2759"/>
<keyword evidence="3" id="KW-1185">Reference proteome</keyword>
<proteinExistence type="predicted"/>
<dbReference type="SUPFAM" id="SSF46689">
    <property type="entry name" value="Homeodomain-like"/>
    <property type="match status" value="1"/>
</dbReference>
<keyword evidence="1" id="KW-0238">DNA-binding</keyword>
<reference evidence="2 3" key="1">
    <citation type="submission" date="2018-01" db="EMBL/GenBank/DDBJ databases">
        <title>Draft genome of the strawberry crown rot pathogen Phytophthora cactorum.</title>
        <authorList>
            <person name="Armitage A.D."/>
            <person name="Lysoe E."/>
            <person name="Nellist C.F."/>
            <person name="Harrison R.J."/>
            <person name="Brurberg M.B."/>
        </authorList>
    </citation>
    <scope>NUCLEOTIDE SEQUENCE [LARGE SCALE GENOMIC DNA]</scope>
    <source>
        <strain evidence="2 3">10300</strain>
    </source>
</reference>
<dbReference type="PANTHER" id="PTHR19303">
    <property type="entry name" value="TRANSPOSON"/>
    <property type="match status" value="1"/>
</dbReference>
<dbReference type="InterPro" id="IPR050863">
    <property type="entry name" value="CenT-Element_Derived"/>
</dbReference>
<dbReference type="PROSITE" id="PS51253">
    <property type="entry name" value="HTH_CENPB"/>
    <property type="match status" value="1"/>
</dbReference>
<dbReference type="Pfam" id="PF03221">
    <property type="entry name" value="HTH_Tnp_Tc5"/>
    <property type="match status" value="1"/>
</dbReference>
<dbReference type="AlphaFoldDB" id="A0A329S620"/>
<protein>
    <submittedName>
        <fullName evidence="2">Uncharacterized protein</fullName>
    </submittedName>
</protein>
<dbReference type="Gene3D" id="1.10.10.60">
    <property type="entry name" value="Homeodomain-like"/>
    <property type="match status" value="1"/>
</dbReference>
<comment type="caution">
    <text evidence="2">The sequence shown here is derived from an EMBL/GenBank/DDBJ whole genome shotgun (WGS) entry which is preliminary data.</text>
</comment>
<name>A0A329S620_9STRA</name>
<dbReference type="EMBL" id="MJFZ01000282">
    <property type="protein sequence ID" value="RAW32333.1"/>
    <property type="molecule type" value="Genomic_DNA"/>
</dbReference>
<dbReference type="InterPro" id="IPR009057">
    <property type="entry name" value="Homeodomain-like_sf"/>
</dbReference>